<comment type="caution">
    <text evidence="1">The sequence shown here is derived from an EMBL/GenBank/DDBJ whole genome shotgun (WGS) entry which is preliminary data.</text>
</comment>
<evidence type="ECO:0000313" key="1">
    <source>
        <dbReference type="EMBL" id="GFD58785.1"/>
    </source>
</evidence>
<accession>A0A699XFT1</accession>
<organism evidence="1">
    <name type="scientific">Tanacetum cinerariifolium</name>
    <name type="common">Dalmatian daisy</name>
    <name type="synonym">Chrysanthemum cinerariifolium</name>
    <dbReference type="NCBI Taxonomy" id="118510"/>
    <lineage>
        <taxon>Eukaryota</taxon>
        <taxon>Viridiplantae</taxon>
        <taxon>Streptophyta</taxon>
        <taxon>Embryophyta</taxon>
        <taxon>Tracheophyta</taxon>
        <taxon>Spermatophyta</taxon>
        <taxon>Magnoliopsida</taxon>
        <taxon>eudicotyledons</taxon>
        <taxon>Gunneridae</taxon>
        <taxon>Pentapetalae</taxon>
        <taxon>asterids</taxon>
        <taxon>campanulids</taxon>
        <taxon>Asterales</taxon>
        <taxon>Asteraceae</taxon>
        <taxon>Asteroideae</taxon>
        <taxon>Anthemideae</taxon>
        <taxon>Anthemidinae</taxon>
        <taxon>Tanacetum</taxon>
    </lineage>
</organism>
<dbReference type="EMBL" id="BKCJ011857414">
    <property type="protein sequence ID" value="GFD58785.1"/>
    <property type="molecule type" value="Genomic_DNA"/>
</dbReference>
<feature type="non-terminal residue" evidence="1">
    <location>
        <position position="1"/>
    </location>
</feature>
<feature type="non-terminal residue" evidence="1">
    <location>
        <position position="79"/>
    </location>
</feature>
<protein>
    <submittedName>
        <fullName evidence="1">Uncharacterized protein</fullName>
    </submittedName>
</protein>
<name>A0A699XFT1_TANCI</name>
<dbReference type="AlphaFoldDB" id="A0A699XFT1"/>
<sequence length="79" mass="9331">RRQLPVGRELRGTDRLVICKAFDMNWIVEWLEDLRDFFNDRERLVAGNRVTAAKQQARTELDFDPQLVATHRHLIGLDQ</sequence>
<proteinExistence type="predicted"/>
<reference evidence="1" key="1">
    <citation type="journal article" date="2019" name="Sci. Rep.">
        <title>Draft genome of Tanacetum cinerariifolium, the natural source of mosquito coil.</title>
        <authorList>
            <person name="Yamashiro T."/>
            <person name="Shiraishi A."/>
            <person name="Satake H."/>
            <person name="Nakayama K."/>
        </authorList>
    </citation>
    <scope>NUCLEOTIDE SEQUENCE</scope>
</reference>
<gene>
    <name evidence="1" type="ORF">Tci_930754</name>
</gene>